<dbReference type="Gene3D" id="3.40.50.1380">
    <property type="entry name" value="Methylglyoxal synthase-like domain"/>
    <property type="match status" value="1"/>
</dbReference>
<evidence type="ECO:0000259" key="10">
    <source>
        <dbReference type="PROSITE" id="PS51855"/>
    </source>
</evidence>
<dbReference type="PROSITE" id="PS51855">
    <property type="entry name" value="MGS"/>
    <property type="match status" value="1"/>
</dbReference>
<dbReference type="GO" id="GO:0006189">
    <property type="term" value="P:'de novo' IMP biosynthetic process"/>
    <property type="evidence" value="ECO:0007669"/>
    <property type="project" value="UniProtKB-UniPathway"/>
</dbReference>
<evidence type="ECO:0000256" key="7">
    <source>
        <dbReference type="ARBA" id="ARBA00023268"/>
    </source>
</evidence>
<gene>
    <name evidence="11" type="primary">purH_4</name>
    <name evidence="11" type="ORF">SDC9_10151</name>
</gene>
<name>A0A644TC43_9ZZZZ</name>
<evidence type="ECO:0000256" key="8">
    <source>
        <dbReference type="ARBA" id="ARBA00050488"/>
    </source>
</evidence>
<dbReference type="PIRSF" id="PIRSF000414">
    <property type="entry name" value="AICARFT_IMPCHas"/>
    <property type="match status" value="1"/>
</dbReference>
<dbReference type="InterPro" id="IPR016193">
    <property type="entry name" value="Cytidine_deaminase-like"/>
</dbReference>
<comment type="pathway">
    <text evidence="2">Purine metabolism; IMP biosynthesis via de novo pathway; 5-formamido-1-(5-phospho-D-ribosyl)imidazole-4-carboxamide from 5-amino-1-(5-phospho-D-ribosyl)imidazole-4-carboxamide (10-formyl THF route): step 1/1.</text>
</comment>
<dbReference type="PANTHER" id="PTHR11692:SF0">
    <property type="entry name" value="BIFUNCTIONAL PURINE BIOSYNTHESIS PROTEIN ATIC"/>
    <property type="match status" value="1"/>
</dbReference>
<dbReference type="InterPro" id="IPR024051">
    <property type="entry name" value="AICAR_Tfase_dup_dom_sf"/>
</dbReference>
<dbReference type="PANTHER" id="PTHR11692">
    <property type="entry name" value="BIFUNCTIONAL PURINE BIOSYNTHESIS PROTEIN PURH"/>
    <property type="match status" value="1"/>
</dbReference>
<comment type="pathway">
    <text evidence="1">Purine metabolism; IMP biosynthesis via de novo pathway; IMP from 5-formamido-1-(5-phospho-D-ribosyl)imidazole-4-carboxamide: step 1/1.</text>
</comment>
<dbReference type="FunFam" id="3.40.50.1380:FF:000001">
    <property type="entry name" value="Bifunctional purine biosynthesis protein PurH"/>
    <property type="match status" value="1"/>
</dbReference>
<feature type="domain" description="MGS-like" evidence="10">
    <location>
        <begin position="1"/>
        <end position="143"/>
    </location>
</feature>
<organism evidence="11">
    <name type="scientific">bioreactor metagenome</name>
    <dbReference type="NCBI Taxonomy" id="1076179"/>
    <lineage>
        <taxon>unclassified sequences</taxon>
        <taxon>metagenomes</taxon>
        <taxon>ecological metagenomes</taxon>
    </lineage>
</organism>
<dbReference type="Pfam" id="PF01808">
    <property type="entry name" value="AICARFT_IMPCHas"/>
    <property type="match status" value="1"/>
</dbReference>
<dbReference type="SMART" id="SM00798">
    <property type="entry name" value="AICARFT_IMPCHas"/>
    <property type="match status" value="1"/>
</dbReference>
<evidence type="ECO:0000256" key="6">
    <source>
        <dbReference type="ARBA" id="ARBA00022801"/>
    </source>
</evidence>
<dbReference type="UniPathway" id="UPA00074">
    <property type="reaction ID" value="UER00133"/>
</dbReference>
<evidence type="ECO:0000256" key="5">
    <source>
        <dbReference type="ARBA" id="ARBA00022755"/>
    </source>
</evidence>
<proteinExistence type="inferred from homology"/>
<evidence type="ECO:0000256" key="2">
    <source>
        <dbReference type="ARBA" id="ARBA00004954"/>
    </source>
</evidence>
<dbReference type="GO" id="GO:0003937">
    <property type="term" value="F:IMP cyclohydrolase activity"/>
    <property type="evidence" value="ECO:0007669"/>
    <property type="project" value="UniProtKB-EC"/>
</dbReference>
<dbReference type="NCBIfam" id="TIGR00355">
    <property type="entry name" value="purH"/>
    <property type="match status" value="1"/>
</dbReference>
<evidence type="ECO:0000313" key="11">
    <source>
        <dbReference type="EMBL" id="MPL64496.1"/>
    </source>
</evidence>
<dbReference type="InterPro" id="IPR036914">
    <property type="entry name" value="MGS-like_dom_sf"/>
</dbReference>
<accession>A0A644TC43</accession>
<dbReference type="SUPFAM" id="SSF52335">
    <property type="entry name" value="Methylglyoxal synthase-like"/>
    <property type="match status" value="1"/>
</dbReference>
<dbReference type="Gene3D" id="3.40.140.20">
    <property type="match status" value="2"/>
</dbReference>
<dbReference type="FunFam" id="3.40.140.20:FF:000001">
    <property type="entry name" value="Bifunctional purine biosynthesis protein PurH"/>
    <property type="match status" value="1"/>
</dbReference>
<keyword evidence="4" id="KW-0808">Transferase</keyword>
<dbReference type="GO" id="GO:0004643">
    <property type="term" value="F:phosphoribosylaminoimidazolecarboxamide formyltransferase activity"/>
    <property type="evidence" value="ECO:0007669"/>
    <property type="project" value="UniProtKB-EC"/>
</dbReference>
<evidence type="ECO:0000256" key="3">
    <source>
        <dbReference type="ARBA" id="ARBA00007667"/>
    </source>
</evidence>
<comment type="catalytic activity">
    <reaction evidence="9">
        <text>IMP + H2O = 5-formamido-1-(5-phospho-D-ribosyl)imidazole-4-carboxamide</text>
        <dbReference type="Rhea" id="RHEA:18445"/>
        <dbReference type="ChEBI" id="CHEBI:15377"/>
        <dbReference type="ChEBI" id="CHEBI:58053"/>
        <dbReference type="ChEBI" id="CHEBI:58467"/>
        <dbReference type="EC" id="3.5.4.10"/>
    </reaction>
</comment>
<comment type="caution">
    <text evidence="11">The sequence shown here is derived from an EMBL/GenBank/DDBJ whole genome shotgun (WGS) entry which is preliminary data.</text>
</comment>
<keyword evidence="7" id="KW-0511">Multifunctional enzyme</keyword>
<sequence length="540" mass="56554">MPIAILSVYEKTGLIEFARGLSGLGWSFLASGGTAGALRAAGIEVEEIAAYTGAREILGGRVKTLHPAIHGGILARSSGSDLTEIADLGYKAVDMVVVDLYPFEKTIADPASTRQEIIEKIDIGGVALLRAAAKNHERVAVLSSTEQYTSVLSELKRSASLSAATLRHLARQAFERTSSYDAAIAAWFAAGEAVAGEKTSGGVAPQAAAKADADEGSAMTAIESPPIPEMLSFSGWKVQNLRYGENPHQRAALYSAKPGGAPMAGRLLQGKELSYNNILDLDAAWQAVCRFRNPAAVVVKHLTPCGIAEARDGLGASLATALSKAIACDPISAFGGIIAVNRPFDEECVKALGELFAECIAAPGFGPEAEALLAKKKNLRVLIPGEERPSFEIRSVLGGFLRQDIDLGDPPASEWKVVSARAPTEEELQDLAFAWKACMSVKSNAIVFAKAGATVGIGAGQPNRVDSVRIAARHAGEKARGAVMASDAFFPFPDSVEEAAAAGIRAIAQPGGSIRDKESLAAADKAGMAMVLTGVRHFRH</sequence>
<dbReference type="SUPFAM" id="SSF53927">
    <property type="entry name" value="Cytidine deaminase-like"/>
    <property type="match status" value="1"/>
</dbReference>
<dbReference type="CDD" id="cd01421">
    <property type="entry name" value="IMPCH"/>
    <property type="match status" value="1"/>
</dbReference>
<dbReference type="EMBL" id="VSSQ01000025">
    <property type="protein sequence ID" value="MPL64496.1"/>
    <property type="molecule type" value="Genomic_DNA"/>
</dbReference>
<comment type="similarity">
    <text evidence="3">Belongs to the PurH family.</text>
</comment>
<evidence type="ECO:0000256" key="1">
    <source>
        <dbReference type="ARBA" id="ARBA00004844"/>
    </source>
</evidence>
<evidence type="ECO:0000256" key="9">
    <source>
        <dbReference type="ARBA" id="ARBA00050687"/>
    </source>
</evidence>
<comment type="catalytic activity">
    <reaction evidence="8">
        <text>(6R)-10-formyltetrahydrofolate + 5-amino-1-(5-phospho-beta-D-ribosyl)imidazole-4-carboxamide = 5-formamido-1-(5-phospho-D-ribosyl)imidazole-4-carboxamide + (6S)-5,6,7,8-tetrahydrofolate</text>
        <dbReference type="Rhea" id="RHEA:22192"/>
        <dbReference type="ChEBI" id="CHEBI:57453"/>
        <dbReference type="ChEBI" id="CHEBI:58467"/>
        <dbReference type="ChEBI" id="CHEBI:58475"/>
        <dbReference type="ChEBI" id="CHEBI:195366"/>
        <dbReference type="EC" id="2.1.2.3"/>
    </reaction>
</comment>
<evidence type="ECO:0000256" key="4">
    <source>
        <dbReference type="ARBA" id="ARBA00022679"/>
    </source>
</evidence>
<keyword evidence="6" id="KW-0378">Hydrolase</keyword>
<dbReference type="SMART" id="SM00851">
    <property type="entry name" value="MGS"/>
    <property type="match status" value="1"/>
</dbReference>
<protein>
    <submittedName>
        <fullName evidence="11">Bifunctional purine biosynthesis protein PurH</fullName>
    </submittedName>
</protein>
<reference evidence="11" key="1">
    <citation type="submission" date="2019-08" db="EMBL/GenBank/DDBJ databases">
        <authorList>
            <person name="Kucharzyk K."/>
            <person name="Murdoch R.W."/>
            <person name="Higgins S."/>
            <person name="Loffler F."/>
        </authorList>
    </citation>
    <scope>NUCLEOTIDE SEQUENCE</scope>
</reference>
<dbReference type="Pfam" id="PF02142">
    <property type="entry name" value="MGS"/>
    <property type="match status" value="1"/>
</dbReference>
<dbReference type="AlphaFoldDB" id="A0A644TC43"/>
<dbReference type="InterPro" id="IPR011607">
    <property type="entry name" value="MGS-like_dom"/>
</dbReference>
<dbReference type="NCBIfam" id="NF002049">
    <property type="entry name" value="PRK00881.1"/>
    <property type="match status" value="1"/>
</dbReference>
<keyword evidence="5" id="KW-0658">Purine biosynthesis</keyword>
<dbReference type="HAMAP" id="MF_00139">
    <property type="entry name" value="PurH"/>
    <property type="match status" value="1"/>
</dbReference>
<dbReference type="InterPro" id="IPR002695">
    <property type="entry name" value="PurH-like"/>
</dbReference>
<dbReference type="GO" id="GO:0005829">
    <property type="term" value="C:cytosol"/>
    <property type="evidence" value="ECO:0007669"/>
    <property type="project" value="TreeGrafter"/>
</dbReference>